<dbReference type="RefSeq" id="XP_028921487.1">
    <property type="nucleotide sequence ID" value="XM_029065654.2"/>
</dbReference>
<proteinExistence type="inferred from homology"/>
<dbReference type="RefSeq" id="XP_028921484.1">
    <property type="nucleotide sequence ID" value="XM_029065651.2"/>
</dbReference>
<evidence type="ECO:0000256" key="7">
    <source>
        <dbReference type="ARBA" id="ARBA00023015"/>
    </source>
</evidence>
<feature type="region of interest" description="Disordered" evidence="14">
    <location>
        <begin position="623"/>
        <end position="642"/>
    </location>
</feature>
<comment type="domain">
    <text evidence="13">Leu-Xaa-Xaa-Leu-Leu (LXXLL) motifs are known to mediate the association with nuclear receptors.</text>
</comment>
<keyword evidence="3" id="KW-0863">Zinc-finger</keyword>
<evidence type="ECO:0000256" key="5">
    <source>
        <dbReference type="ARBA" id="ARBA00023002"/>
    </source>
</evidence>
<feature type="compositionally biased region" description="Basic and acidic residues" evidence="14">
    <location>
        <begin position="625"/>
        <end position="636"/>
    </location>
</feature>
<dbReference type="GeneTree" id="ENSGT00940000161687"/>
<dbReference type="SUPFAM" id="SSF51197">
    <property type="entry name" value="Clavaminate synthase-like"/>
    <property type="match status" value="1"/>
</dbReference>
<evidence type="ECO:0000256" key="14">
    <source>
        <dbReference type="SAM" id="MobiDB-lite"/>
    </source>
</evidence>
<accession>F6R7R9</accession>
<dbReference type="GO" id="GO:0070988">
    <property type="term" value="P:demethylation"/>
    <property type="evidence" value="ECO:0007669"/>
    <property type="project" value="UniProtKB-UniRule"/>
</dbReference>
<comment type="domain">
    <text evidence="13">The JmjC domain and the C6-type zinc-finger are required for the demethylation activity.</text>
</comment>
<feature type="compositionally biased region" description="Gly residues" evidence="14">
    <location>
        <begin position="345"/>
        <end position="354"/>
    </location>
</feature>
<dbReference type="EC" id="1.14.11.65" evidence="13"/>
<dbReference type="Ensembl" id="ENSOANT00000001825.4">
    <property type="protein sequence ID" value="ENSOANP00000001824.3"/>
    <property type="gene ID" value="ENSOANG00000001145.4"/>
</dbReference>
<organism evidence="16 17">
    <name type="scientific">Ornithorhynchus anatinus</name>
    <name type="common">Duckbill platypus</name>
    <dbReference type="NCBI Taxonomy" id="9258"/>
    <lineage>
        <taxon>Eukaryota</taxon>
        <taxon>Metazoa</taxon>
        <taxon>Chordata</taxon>
        <taxon>Craniata</taxon>
        <taxon>Vertebrata</taxon>
        <taxon>Euteleostomi</taxon>
        <taxon>Mammalia</taxon>
        <taxon>Monotremata</taxon>
        <taxon>Ornithorhynchidae</taxon>
        <taxon>Ornithorhynchus</taxon>
    </lineage>
</organism>
<dbReference type="Gene3D" id="2.60.120.650">
    <property type="entry name" value="Cupin"/>
    <property type="match status" value="1"/>
</dbReference>
<evidence type="ECO:0000256" key="11">
    <source>
        <dbReference type="ARBA" id="ARBA00047648"/>
    </source>
</evidence>
<dbReference type="PANTHER" id="PTHR12549">
    <property type="entry name" value="JMJC DOMAIN-CONTAINING HISTONE DEMETHYLATION PROTEIN"/>
    <property type="match status" value="1"/>
</dbReference>
<dbReference type="GO" id="GO:0031490">
    <property type="term" value="F:chromatin DNA binding"/>
    <property type="evidence" value="ECO:0000318"/>
    <property type="project" value="GO_Central"/>
</dbReference>
<evidence type="ECO:0000256" key="13">
    <source>
        <dbReference type="RuleBase" id="RU369087"/>
    </source>
</evidence>
<comment type="subcellular location">
    <subcellularLocation>
        <location evidence="1 13">Nucleus</location>
    </subcellularLocation>
</comment>
<evidence type="ECO:0000256" key="6">
    <source>
        <dbReference type="ARBA" id="ARBA00023004"/>
    </source>
</evidence>
<evidence type="ECO:0000256" key="8">
    <source>
        <dbReference type="ARBA" id="ARBA00023125"/>
    </source>
</evidence>
<evidence type="ECO:0000256" key="9">
    <source>
        <dbReference type="ARBA" id="ARBA00023163"/>
    </source>
</evidence>
<keyword evidence="17" id="KW-1185">Reference proteome</keyword>
<reference evidence="16" key="2">
    <citation type="submission" date="2025-08" db="UniProtKB">
        <authorList>
            <consortium name="Ensembl"/>
        </authorList>
    </citation>
    <scope>IDENTIFICATION</scope>
    <source>
        <strain evidence="16">Glennie</strain>
    </source>
</reference>
<feature type="compositionally biased region" description="Gly residues" evidence="14">
    <location>
        <begin position="466"/>
        <end position="477"/>
    </location>
</feature>
<dbReference type="KEGG" id="oaa:100088813"/>
<dbReference type="InterPro" id="IPR003347">
    <property type="entry name" value="JmjC_dom"/>
</dbReference>
<dbReference type="FunCoup" id="F6R7R9">
    <property type="interactions" value="424"/>
</dbReference>
<keyword evidence="6 13" id="KW-0408">Iron</keyword>
<keyword evidence="10 13" id="KW-0539">Nucleus</keyword>
<reference evidence="16" key="3">
    <citation type="submission" date="2025-09" db="UniProtKB">
        <authorList>
            <consortium name="Ensembl"/>
        </authorList>
    </citation>
    <scope>IDENTIFICATION</scope>
    <source>
        <strain evidence="16">Glennie</strain>
    </source>
</reference>
<dbReference type="GO" id="GO:0008270">
    <property type="term" value="F:zinc ion binding"/>
    <property type="evidence" value="ECO:0007669"/>
    <property type="project" value="UniProtKB-KW"/>
</dbReference>
<dbReference type="FunFam" id="2.60.120.650:FF:000017">
    <property type="entry name" value="lysine-specific demethylase hairless isoform X1"/>
    <property type="match status" value="1"/>
</dbReference>
<dbReference type="AlphaFoldDB" id="F6R7R9"/>
<dbReference type="HOGENOM" id="CLU_294677_0_0_1"/>
<feature type="compositionally biased region" description="Basic and acidic residues" evidence="14">
    <location>
        <begin position="232"/>
        <end position="246"/>
    </location>
</feature>
<dbReference type="SMART" id="SM00558">
    <property type="entry name" value="JmjC"/>
    <property type="match status" value="1"/>
</dbReference>
<dbReference type="OrthoDB" id="1667110at2759"/>
<keyword evidence="4" id="KW-0862">Zinc</keyword>
<dbReference type="OMA" id="VCPPHYG"/>
<dbReference type="CTD" id="55806"/>
<comment type="cofactor">
    <cofactor evidence="13">
        <name>Fe(2+)</name>
        <dbReference type="ChEBI" id="CHEBI:29033"/>
    </cofactor>
    <text evidence="13">Binds 1 Fe(2+) ion per subunit.</text>
</comment>
<keyword evidence="5" id="KW-0560">Oxidoreductase</keyword>
<evidence type="ECO:0000256" key="3">
    <source>
        <dbReference type="ARBA" id="ARBA00022771"/>
    </source>
</evidence>
<dbReference type="PANTHER" id="PTHR12549:SF4">
    <property type="entry name" value="LYSINE-SPECIFIC DEMETHYLASE HAIRLESS"/>
    <property type="match status" value="1"/>
</dbReference>
<feature type="region of interest" description="Disordered" evidence="14">
    <location>
        <begin position="1"/>
        <end position="49"/>
    </location>
</feature>
<feature type="compositionally biased region" description="Polar residues" evidence="14">
    <location>
        <begin position="1"/>
        <end position="12"/>
    </location>
</feature>
<keyword evidence="7" id="KW-0805">Transcription regulation</keyword>
<dbReference type="InterPro" id="IPR045109">
    <property type="entry name" value="LSDs-like"/>
</dbReference>
<dbReference type="GO" id="GO:0000118">
    <property type="term" value="C:histone deacetylase complex"/>
    <property type="evidence" value="ECO:0000318"/>
    <property type="project" value="GO_Central"/>
</dbReference>
<dbReference type="InParanoid" id="F6R7R9"/>
<feature type="region of interest" description="Disordered" evidence="14">
    <location>
        <begin position="345"/>
        <end position="367"/>
    </location>
</feature>
<feature type="compositionally biased region" description="Basic and acidic residues" evidence="14">
    <location>
        <begin position="716"/>
        <end position="727"/>
    </location>
</feature>
<feature type="region of interest" description="Disordered" evidence="14">
    <location>
        <begin position="407"/>
        <end position="477"/>
    </location>
</feature>
<name>F6R7R9_ORNAN</name>
<dbReference type="STRING" id="9258.ENSOANP00000001824"/>
<feature type="region of interest" description="Disordered" evidence="14">
    <location>
        <begin position="694"/>
        <end position="743"/>
    </location>
</feature>
<dbReference type="GO" id="GO:0003712">
    <property type="term" value="F:transcription coregulator activity"/>
    <property type="evidence" value="ECO:0000318"/>
    <property type="project" value="GO_Central"/>
</dbReference>
<keyword evidence="9" id="KW-0804">Transcription</keyword>
<comment type="function">
    <text evidence="12">Histone demethylase that specifically demethylates both mono- and dimethylated 'Lys-9' of histone H3. May act as a transcription regulator controlling hair biology (via targeting of collagens), neural activity, and cell cycle.</text>
</comment>
<protein>
    <recommendedName>
        <fullName evidence="13">Lysine-specific demethylase</fullName>
        <ecNumber evidence="13">1.14.11.65</ecNumber>
    </recommendedName>
</protein>
<feature type="region of interest" description="Disordered" evidence="14">
    <location>
        <begin position="216"/>
        <end position="319"/>
    </location>
</feature>
<dbReference type="GO" id="GO:0000785">
    <property type="term" value="C:chromatin"/>
    <property type="evidence" value="ECO:0000318"/>
    <property type="project" value="GO_Central"/>
</dbReference>
<keyword evidence="8" id="KW-0238">DNA-binding</keyword>
<evidence type="ECO:0000313" key="16">
    <source>
        <dbReference type="Ensembl" id="ENSOANP00000001824.3"/>
    </source>
</evidence>
<dbReference type="RefSeq" id="XP_028921485.1">
    <property type="nucleotide sequence ID" value="XM_029065652.1"/>
</dbReference>
<comment type="function">
    <text evidence="13">Histone demethylase that specifically demethylates 'Lys-9' of histone H3, thereby playing a central role in histone code.</text>
</comment>
<dbReference type="GO" id="GO:0016604">
    <property type="term" value="C:nuclear body"/>
    <property type="evidence" value="ECO:0007669"/>
    <property type="project" value="Ensembl"/>
</dbReference>
<dbReference type="PROSITE" id="PS51184">
    <property type="entry name" value="JMJC"/>
    <property type="match status" value="1"/>
</dbReference>
<comment type="similarity">
    <text evidence="13">Belongs to the JHDM2 histone demethylase family.</text>
</comment>
<evidence type="ECO:0000256" key="4">
    <source>
        <dbReference type="ARBA" id="ARBA00022833"/>
    </source>
</evidence>
<keyword evidence="2 13" id="KW-0479">Metal-binding</keyword>
<evidence type="ECO:0000256" key="12">
    <source>
        <dbReference type="ARBA" id="ARBA00060257"/>
    </source>
</evidence>
<feature type="region of interest" description="Disordered" evidence="14">
    <location>
        <begin position="880"/>
        <end position="904"/>
    </location>
</feature>
<feature type="compositionally biased region" description="Low complexity" evidence="14">
    <location>
        <begin position="303"/>
        <end position="318"/>
    </location>
</feature>
<dbReference type="Proteomes" id="UP000002279">
    <property type="component" value="Chromosome 5"/>
</dbReference>
<evidence type="ECO:0000256" key="1">
    <source>
        <dbReference type="ARBA" id="ARBA00004123"/>
    </source>
</evidence>
<reference evidence="16 17" key="1">
    <citation type="journal article" date="2008" name="Nature">
        <title>Genome analysis of the platypus reveals unique signatures of evolution.</title>
        <authorList>
            <person name="Warren W.C."/>
            <person name="Hillier L.W."/>
            <person name="Marshall Graves J.A."/>
            <person name="Birney E."/>
            <person name="Ponting C.P."/>
            <person name="Grutzner F."/>
            <person name="Belov K."/>
            <person name="Miller W."/>
            <person name="Clarke L."/>
            <person name="Chinwalla A.T."/>
            <person name="Yang S.P."/>
            <person name="Heger A."/>
            <person name="Locke D.P."/>
            <person name="Miethke P."/>
            <person name="Waters P.D."/>
            <person name="Veyrunes F."/>
            <person name="Fulton L."/>
            <person name="Fulton B."/>
            <person name="Graves T."/>
            <person name="Wallis J."/>
            <person name="Puente X.S."/>
            <person name="Lopez-Otin C."/>
            <person name="Ordonez G.R."/>
            <person name="Eichler E.E."/>
            <person name="Chen L."/>
            <person name="Cheng Z."/>
            <person name="Deakin J.E."/>
            <person name="Alsop A."/>
            <person name="Thompson K."/>
            <person name="Kirby P."/>
            <person name="Papenfuss A.T."/>
            <person name="Wakefield M.J."/>
            <person name="Olender T."/>
            <person name="Lancet D."/>
            <person name="Huttley G.A."/>
            <person name="Smit A.F."/>
            <person name="Pask A."/>
            <person name="Temple-Smith P."/>
            <person name="Batzer M.A."/>
            <person name="Walker J.A."/>
            <person name="Konkel M.K."/>
            <person name="Harris R.S."/>
            <person name="Whittington C.M."/>
            <person name="Wong E.S."/>
            <person name="Gemmell N.J."/>
            <person name="Buschiazzo E."/>
            <person name="Vargas Jentzsch I.M."/>
            <person name="Merkel A."/>
            <person name="Schmitz J."/>
            <person name="Zemann A."/>
            <person name="Churakov G."/>
            <person name="Kriegs J.O."/>
            <person name="Brosius J."/>
            <person name="Murchison E.P."/>
            <person name="Sachidanandam R."/>
            <person name="Smith C."/>
            <person name="Hannon G.J."/>
            <person name="Tsend-Ayush E."/>
            <person name="McMillan D."/>
            <person name="Attenborough R."/>
            <person name="Rens W."/>
            <person name="Ferguson-Smith M."/>
            <person name="Lefevre C.M."/>
            <person name="Sharp J.A."/>
            <person name="Nicholas K.R."/>
            <person name="Ray D.A."/>
            <person name="Kube M."/>
            <person name="Reinhardt R."/>
            <person name="Pringle T.H."/>
            <person name="Taylor J."/>
            <person name="Jones R.C."/>
            <person name="Nixon B."/>
            <person name="Dacheux J.L."/>
            <person name="Niwa H."/>
            <person name="Sekita Y."/>
            <person name="Huang X."/>
            <person name="Stark A."/>
            <person name="Kheradpour P."/>
            <person name="Kellis M."/>
            <person name="Flicek P."/>
            <person name="Chen Y."/>
            <person name="Webber C."/>
            <person name="Hardison R."/>
            <person name="Nelson J."/>
            <person name="Hallsworth-Pepin K."/>
            <person name="Delehaunty K."/>
            <person name="Markovic C."/>
            <person name="Minx P."/>
            <person name="Feng Y."/>
            <person name="Kremitzki C."/>
            <person name="Mitreva M."/>
            <person name="Glasscock J."/>
            <person name="Wylie T."/>
            <person name="Wohldmann P."/>
            <person name="Thiru P."/>
            <person name="Nhan M.N."/>
            <person name="Pohl C.S."/>
            <person name="Smith S.M."/>
            <person name="Hou S."/>
            <person name="Nefedov M."/>
            <person name="de Jong P.J."/>
            <person name="Renfree M.B."/>
            <person name="Mardis E.R."/>
            <person name="Wilson R.K."/>
        </authorList>
    </citation>
    <scope>NUCLEOTIDE SEQUENCE [LARGE SCALE GENOMIC DNA]</scope>
    <source>
        <strain evidence="16 17">Glennie</strain>
    </source>
</reference>
<gene>
    <name evidence="16" type="primary">HR</name>
</gene>
<dbReference type="GO" id="GO:0006357">
    <property type="term" value="P:regulation of transcription by RNA polymerase II"/>
    <property type="evidence" value="ECO:0000318"/>
    <property type="project" value="GO_Central"/>
</dbReference>
<dbReference type="GO" id="GO:0032454">
    <property type="term" value="F:histone H3K9 demethylase activity"/>
    <property type="evidence" value="ECO:0000318"/>
    <property type="project" value="GO_Central"/>
</dbReference>
<dbReference type="Pfam" id="PF02373">
    <property type="entry name" value="JmjC"/>
    <property type="match status" value="1"/>
</dbReference>
<dbReference type="GeneID" id="100088813"/>
<evidence type="ECO:0000259" key="15">
    <source>
        <dbReference type="PROSITE" id="PS51184"/>
    </source>
</evidence>
<comment type="catalytic activity">
    <reaction evidence="11 13">
        <text>N(6),N(6)-dimethyl-L-lysyl(9)-[histone H3] + 2 2-oxoglutarate + 2 O2 = L-lysyl(9)-[histone H3] + 2 formaldehyde + 2 succinate + 2 CO2</text>
        <dbReference type="Rhea" id="RHEA:60188"/>
        <dbReference type="Rhea" id="RHEA-COMP:15541"/>
        <dbReference type="Rhea" id="RHEA-COMP:15546"/>
        <dbReference type="ChEBI" id="CHEBI:15379"/>
        <dbReference type="ChEBI" id="CHEBI:16526"/>
        <dbReference type="ChEBI" id="CHEBI:16810"/>
        <dbReference type="ChEBI" id="CHEBI:16842"/>
        <dbReference type="ChEBI" id="CHEBI:29969"/>
        <dbReference type="ChEBI" id="CHEBI:30031"/>
        <dbReference type="ChEBI" id="CHEBI:61976"/>
        <dbReference type="EC" id="1.14.11.65"/>
    </reaction>
</comment>
<dbReference type="GO" id="GO:0140683">
    <property type="term" value="F:histone H3K9me/H3K9me2 demethylase activity"/>
    <property type="evidence" value="ECO:0007669"/>
    <property type="project" value="UniProtKB-EC"/>
</dbReference>
<evidence type="ECO:0000256" key="2">
    <source>
        <dbReference type="ARBA" id="ARBA00022723"/>
    </source>
</evidence>
<dbReference type="Bgee" id="ENSOANG00000001145">
    <property type="expression patterns" value="Expressed in cerebellum and 7 other cell types or tissues"/>
</dbReference>
<evidence type="ECO:0000256" key="10">
    <source>
        <dbReference type="ARBA" id="ARBA00023242"/>
    </source>
</evidence>
<dbReference type="eggNOG" id="KOG1356">
    <property type="taxonomic scope" value="Eukaryota"/>
</dbReference>
<dbReference type="GO" id="GO:0003714">
    <property type="term" value="F:transcription corepressor activity"/>
    <property type="evidence" value="ECO:0007669"/>
    <property type="project" value="Ensembl"/>
</dbReference>
<evidence type="ECO:0000313" key="17">
    <source>
        <dbReference type="Proteomes" id="UP000002279"/>
    </source>
</evidence>
<feature type="domain" description="JmjC" evidence="15">
    <location>
        <begin position="940"/>
        <end position="1149"/>
    </location>
</feature>
<sequence>METSPSYPQDSPSWEKRPSESGIGQGSGTLNCGPLRLGEPAPLWRGAPGSSDSWFFPGFPQGSKDPLPLWGGEGTRNGEGKPGWLGGKEGLRWKEAVVAHQLALCGQPCPPRYGLLPPEQGGPPKSDPLAFRPLHCPFLLEAKFLEHTPFWVPTCLPPYLMPGLPPERHSDWPLAPYPWAYPGIQPKGPPAFSSGSKGFYHKDLGIPQLAKEPLATAEPGLPGRAPGGHLHRAGEAERPLTTRKDGVPGAGADQNSRLLLLGQPDASSKSSWPTCPPGLAHALGPARTTPRNGSPGYPPPGSPSGSACPSSGQPASQAGCCPSHPPAGDGGPSCCGRCHVGTESGAGGTGGSGEEAGKHSGPGACPPSYHTKLKKTWLTRHSEQFGCPAGCSGEEMVPVPQLRALKREGSPEVGGPAGSPALKRPPGPFPVVDTQVLGGKGQGPEGWQEAPEPPTGNKAAAEESGGQRGQLDGGTGLRGPGLQSVPCTALPMGVSRCPSCARGQGAGEVSAEPACCFLNVRRLAEGLAGNPEEGKGPSPEARLRWGLAKYLLGSLGDRLCRLLRRERETLAWAQREEVPIHQEDSGATHCCSRCRHGLFNTHWSCPFCSYRLCAACGRSGGAGKTGDRPGQPERPLEGCVHGSGHGARSLVLTQFVPGQALTELGTAMHQARARLDLRGYCPCQVDARAWAPIKGGKQKEAVRSRPPTTQSSCNGDADRTKGIKEEVPDSTEPPGDEQRPRDPLPCSSLCELLASTAVKLCLGHNRVHMAFAPVTPALSSDDRITNILDSIIAQVVERKIQEKALGPGLRGAPGLRGGLGLATPPVSPGQPQRGGLLWLQEPRPQHGYHLFQEYWRQGQPVLVSGLQRTLRGSLWGPEALGAPGAPGGQVQALSPRGPPRPSGLGSTAFWDGFARLEAHLERDEGSLLMLESGLGDPEMGRAENLAASLPLPEYCGHHGQLNLASYLLPGPGRRWLEPRLCAAYGVSPQRGHLGTKNLSVEVTDFVNILVHAEASLPGWHRAQRELLTSPDGEELWAPGSQAGMVWHVYRAQDTQRIRRFLQMVCPAGAGTLDPGVPGSCYLDAGLRRRLREEWGVNGWTLLQSPGEAVLVPAGAPHQVQGLVSTVSVTQYFLSPESIALSSQLCHQAPSLPPEARRLYAQMDRAMFQAVKEAVVTLQDCN</sequence>